<dbReference type="PANTHER" id="PTHR44196:SF1">
    <property type="entry name" value="DEHYDROGENASE_REDUCTASE SDR FAMILY MEMBER 7B"/>
    <property type="match status" value="1"/>
</dbReference>
<dbReference type="PRINTS" id="PR00081">
    <property type="entry name" value="GDHRDH"/>
</dbReference>
<dbReference type="Pfam" id="PF00106">
    <property type="entry name" value="adh_short"/>
    <property type="match status" value="1"/>
</dbReference>
<dbReference type="SMART" id="SM00822">
    <property type="entry name" value="PKS_KR"/>
    <property type="match status" value="1"/>
</dbReference>
<geneLocation type="plasmid" evidence="5 6">
    <name>pDAETH-1</name>
</geneLocation>
<comment type="similarity">
    <text evidence="1 3">Belongs to the short-chain dehydrogenases/reductases (SDR) family.</text>
</comment>
<keyword evidence="5" id="KW-0614">Plasmid</keyword>
<evidence type="ECO:0000259" key="4">
    <source>
        <dbReference type="SMART" id="SM00822"/>
    </source>
</evidence>
<evidence type="ECO:0000256" key="1">
    <source>
        <dbReference type="ARBA" id="ARBA00006484"/>
    </source>
</evidence>
<feature type="domain" description="Ketoreductase" evidence="4">
    <location>
        <begin position="6"/>
        <end position="189"/>
    </location>
</feature>
<dbReference type="InterPro" id="IPR002347">
    <property type="entry name" value="SDR_fam"/>
</dbReference>
<dbReference type="SUPFAM" id="SSF51735">
    <property type="entry name" value="NAD(P)-binding Rossmann-fold domains"/>
    <property type="match status" value="1"/>
</dbReference>
<dbReference type="InterPro" id="IPR036291">
    <property type="entry name" value="NAD(P)-bd_dom_sf"/>
</dbReference>
<evidence type="ECO:0000256" key="2">
    <source>
        <dbReference type="ARBA" id="ARBA00023002"/>
    </source>
</evidence>
<dbReference type="RefSeq" id="WP_264777692.1">
    <property type="nucleotide sequence ID" value="NZ_AP026561.1"/>
</dbReference>
<accession>A0ABN6RNE1</accession>
<evidence type="ECO:0000256" key="3">
    <source>
        <dbReference type="RuleBase" id="RU000363"/>
    </source>
</evidence>
<evidence type="ECO:0000313" key="6">
    <source>
        <dbReference type="Proteomes" id="UP001064971"/>
    </source>
</evidence>
<dbReference type="NCBIfam" id="NF006119">
    <property type="entry name" value="PRK08264.1-5"/>
    <property type="match status" value="1"/>
</dbReference>
<name>A0ABN6RNE1_9DEIO</name>
<dbReference type="PANTHER" id="PTHR44196">
    <property type="entry name" value="DEHYDROGENASE/REDUCTASE SDR FAMILY MEMBER 7B"/>
    <property type="match status" value="1"/>
</dbReference>
<dbReference type="NCBIfam" id="NF006118">
    <property type="entry name" value="PRK08264.1-4"/>
    <property type="match status" value="1"/>
</dbReference>
<organism evidence="5 6">
    <name type="scientific">Deinococcus aetherius</name>
    <dbReference type="NCBI Taxonomy" id="200252"/>
    <lineage>
        <taxon>Bacteria</taxon>
        <taxon>Thermotogati</taxon>
        <taxon>Deinococcota</taxon>
        <taxon>Deinococci</taxon>
        <taxon>Deinococcales</taxon>
        <taxon>Deinococcaceae</taxon>
        <taxon>Deinococcus</taxon>
    </lineage>
</organism>
<proteinExistence type="inferred from homology"/>
<sequence>MKMEGSVALVTGANRGIGRALVERLLEQGSTRVYAAVRNKGELSRVVALDPERVVPLTLDVTDQSAVQAVARQAGDVTLLVNNAGSLALGSILSAPPELIVRDMDTNYYGTLHMVRAFAPVIEANGGGAVVNLLTVVALASMPGLGVYNASKAAAWSMTQSIRADLAGRGIEVFGVFPGAVDTDMIRDFDMPKTSPEEVARAVLDGIEVGEEDIFPDPMSRSVYAGWRADHKAVERQMANS</sequence>
<dbReference type="EMBL" id="AP026561">
    <property type="protein sequence ID" value="BDP43851.1"/>
    <property type="molecule type" value="Genomic_DNA"/>
</dbReference>
<reference evidence="5" key="1">
    <citation type="submission" date="2022-07" db="EMBL/GenBank/DDBJ databases">
        <title>Complete Genome Sequence of the Radioresistant Bacterium Deinococcus aetherius ST0316, Isolated from the Air Dust collected in Lower Stratosphere above Japan.</title>
        <authorList>
            <person name="Satoh K."/>
            <person name="Hagiwara K."/>
            <person name="Katsumata K."/>
            <person name="Kubo A."/>
            <person name="Yokobori S."/>
            <person name="Yamagishi A."/>
            <person name="Oono Y."/>
            <person name="Narumi I."/>
        </authorList>
    </citation>
    <scope>NUCLEOTIDE SEQUENCE</scope>
    <source>
        <strain evidence="5">ST0316</strain>
        <plasmid evidence="5">pDAETH-1</plasmid>
    </source>
</reference>
<evidence type="ECO:0000313" key="5">
    <source>
        <dbReference type="EMBL" id="BDP43851.1"/>
    </source>
</evidence>
<dbReference type="Gene3D" id="3.40.50.720">
    <property type="entry name" value="NAD(P)-binding Rossmann-like Domain"/>
    <property type="match status" value="1"/>
</dbReference>
<dbReference type="InterPro" id="IPR057326">
    <property type="entry name" value="KR_dom"/>
</dbReference>
<dbReference type="PRINTS" id="PR00080">
    <property type="entry name" value="SDRFAMILY"/>
</dbReference>
<keyword evidence="6" id="KW-1185">Reference proteome</keyword>
<gene>
    <name evidence="5" type="ORF">DAETH_38200</name>
</gene>
<protein>
    <submittedName>
        <fullName evidence="5">Short-chain dehydrogenase</fullName>
    </submittedName>
</protein>
<dbReference type="Proteomes" id="UP001064971">
    <property type="component" value="Plasmid pDAETH-1"/>
</dbReference>
<keyword evidence="2" id="KW-0560">Oxidoreductase</keyword>